<gene>
    <name evidence="1" type="ORF">Rin_00010970</name>
</gene>
<dbReference type="AlphaFoldDB" id="G2GZ82"/>
<protein>
    <submittedName>
        <fullName evidence="1">Uncharacterized protein</fullName>
    </submittedName>
</protein>
<organism evidence="1 2">
    <name type="scientific">Candidatus Regiella insecticola 5.15</name>
    <dbReference type="NCBI Taxonomy" id="1005043"/>
    <lineage>
        <taxon>Bacteria</taxon>
        <taxon>Pseudomonadati</taxon>
        <taxon>Pseudomonadota</taxon>
        <taxon>Gammaproteobacteria</taxon>
        <taxon>Enterobacterales</taxon>
        <taxon>Enterobacteriaceae</taxon>
        <taxon>aphid secondary symbionts</taxon>
        <taxon>Candidatus Regiella</taxon>
    </lineage>
</organism>
<evidence type="ECO:0000313" key="2">
    <source>
        <dbReference type="Proteomes" id="UP000004116"/>
    </source>
</evidence>
<comment type="caution">
    <text evidence="1">The sequence shown here is derived from an EMBL/GenBank/DDBJ whole genome shotgun (WGS) entry which is preliminary data.</text>
</comment>
<dbReference type="EMBL" id="AGCA01000278">
    <property type="protein sequence ID" value="EGY28948.1"/>
    <property type="molecule type" value="Genomic_DNA"/>
</dbReference>
<reference evidence="1 2" key="1">
    <citation type="journal article" date="2012" name="Genome Res.">
        <title>Genomic basis of endosymbiont-conferred protection against an insect parasitoid.</title>
        <authorList>
            <person name="Hansen A.K."/>
            <person name="Vorburger C."/>
            <person name="Moran N.A."/>
        </authorList>
    </citation>
    <scope>NUCLEOTIDE SEQUENCE [LARGE SCALE GENOMIC DNA]</scope>
    <source>
        <strain evidence="2">R5.15</strain>
    </source>
</reference>
<dbReference type="RefSeq" id="WP_006706771.1">
    <property type="nucleotide sequence ID" value="NZ_CAWLMN010000285.1"/>
</dbReference>
<dbReference type="Proteomes" id="UP000004116">
    <property type="component" value="Unassembled WGS sequence"/>
</dbReference>
<sequence>MVADFNNLLSFPSTLAEGAARLAHSSAESNRLLQYFPGTIASFLNYSDEIYRSKFIQDLSASTTTASFILNFISLGVNTNLAIEAKNDRQRSLAITRIAFDSVSFLFSIWSWRAMLATEGFSPLLTVIAAGYGLAWISEKISNFLDENIDNITLTQNIGNFFNQLKKGFERGGFNLINNELLAPV</sequence>
<proteinExistence type="predicted"/>
<accession>G2GZ82</accession>
<keyword evidence="2" id="KW-1185">Reference proteome</keyword>
<evidence type="ECO:0000313" key="1">
    <source>
        <dbReference type="EMBL" id="EGY28948.1"/>
    </source>
</evidence>
<name>G2GZ82_9ENTR</name>